<proteinExistence type="predicted"/>
<organism evidence="1 2">
    <name type="scientific">Limulus polyphemus</name>
    <name type="common">Atlantic horseshoe crab</name>
    <dbReference type="NCBI Taxonomy" id="6850"/>
    <lineage>
        <taxon>Eukaryota</taxon>
        <taxon>Metazoa</taxon>
        <taxon>Ecdysozoa</taxon>
        <taxon>Arthropoda</taxon>
        <taxon>Chelicerata</taxon>
        <taxon>Merostomata</taxon>
        <taxon>Xiphosura</taxon>
        <taxon>Limulidae</taxon>
        <taxon>Limulus</taxon>
    </lineage>
</organism>
<evidence type="ECO:0000313" key="2">
    <source>
        <dbReference type="RefSeq" id="XP_022247040.1"/>
    </source>
</evidence>
<name>A0ABM1STT4_LIMPO</name>
<dbReference type="GeneID" id="111086836"/>
<reference evidence="2" key="1">
    <citation type="submission" date="2025-08" db="UniProtKB">
        <authorList>
            <consortium name="RefSeq"/>
        </authorList>
    </citation>
    <scope>IDENTIFICATION</scope>
    <source>
        <tissue evidence="2">Muscle</tissue>
    </source>
</reference>
<dbReference type="Proteomes" id="UP000694941">
    <property type="component" value="Unplaced"/>
</dbReference>
<sequence>MCFSNFADLLEHVITEERNVPVSACISAKRIKTTHENETYSSLHFASSKLGVIQNNEEIVSVPGNVLKLESDSECFVTEDPIIPVNLHYSTGKEYDLLDDNLDEGIDNSVQNPLPEGYRKPPVFSSSISQNEQLFCESKTLESIDHCEPERLSESQSNFDEAESTYLKSPVFMDVTDDNLPFSVFEIHPGPHVSPGADTLLTNISHISEAQSIPLSYSMTSTSVSKSPKCLLNNPQYKLKNQDSASFRIPTGDDEDLVDINTTPNISAFKMYETKLYKCFYCDAGPYSLQKLQQHWQKRHVDAKFFVKNMFLESPVIEYRCSYCMGKEKSLAMVRQHCKHCHPNFPVKFIKTRLVDCVPKSVPWIYEAQKICDL</sequence>
<dbReference type="RefSeq" id="XP_022247040.1">
    <property type="nucleotide sequence ID" value="XM_022391332.1"/>
</dbReference>
<gene>
    <name evidence="2" type="primary">LOC111086836</name>
</gene>
<keyword evidence="1" id="KW-1185">Reference proteome</keyword>
<evidence type="ECO:0000313" key="1">
    <source>
        <dbReference type="Proteomes" id="UP000694941"/>
    </source>
</evidence>
<protein>
    <submittedName>
        <fullName evidence="2">Uncharacterized protein LOC111086836</fullName>
    </submittedName>
</protein>
<accession>A0ABM1STT4</accession>